<reference evidence="4" key="2">
    <citation type="submission" date="2015-01" db="EMBL/GenBank/DDBJ databases">
        <title>Evolutionary Origins and Diversification of the Mycorrhizal Mutualists.</title>
        <authorList>
            <consortium name="DOE Joint Genome Institute"/>
            <consortium name="Mycorrhizal Genomics Consortium"/>
            <person name="Kohler A."/>
            <person name="Kuo A."/>
            <person name="Nagy L.G."/>
            <person name="Floudas D."/>
            <person name="Copeland A."/>
            <person name="Barry K.W."/>
            <person name="Cichocki N."/>
            <person name="Veneault-Fourrey C."/>
            <person name="LaButti K."/>
            <person name="Lindquist E.A."/>
            <person name="Lipzen A."/>
            <person name="Lundell T."/>
            <person name="Morin E."/>
            <person name="Murat C."/>
            <person name="Riley R."/>
            <person name="Ohm R."/>
            <person name="Sun H."/>
            <person name="Tunlid A."/>
            <person name="Henrissat B."/>
            <person name="Grigoriev I.V."/>
            <person name="Hibbett D.S."/>
            <person name="Martin F."/>
        </authorList>
    </citation>
    <scope>NUCLEOTIDE SEQUENCE [LARGE SCALE GENOMIC DNA]</scope>
    <source>
        <strain evidence="4">Foug A</strain>
    </source>
</reference>
<organism evidence="3 4">
    <name type="scientific">Scleroderma citrinum Foug A</name>
    <dbReference type="NCBI Taxonomy" id="1036808"/>
    <lineage>
        <taxon>Eukaryota</taxon>
        <taxon>Fungi</taxon>
        <taxon>Dikarya</taxon>
        <taxon>Basidiomycota</taxon>
        <taxon>Agaricomycotina</taxon>
        <taxon>Agaricomycetes</taxon>
        <taxon>Agaricomycetidae</taxon>
        <taxon>Boletales</taxon>
        <taxon>Sclerodermatineae</taxon>
        <taxon>Sclerodermataceae</taxon>
        <taxon>Scleroderma</taxon>
    </lineage>
</organism>
<dbReference type="Pfam" id="PF10173">
    <property type="entry name" value="Mit_KHE1"/>
    <property type="match status" value="1"/>
</dbReference>
<dbReference type="InParanoid" id="A0A0C3AEJ6"/>
<dbReference type="GO" id="GO:0006813">
    <property type="term" value="P:potassium ion transport"/>
    <property type="evidence" value="ECO:0007669"/>
    <property type="project" value="TreeGrafter"/>
</dbReference>
<dbReference type="AlphaFoldDB" id="A0A0C3AEJ6"/>
<protein>
    <recommendedName>
        <fullName evidence="5">Mitochondrial K+-H+ exchange-related-domain-containing protein</fullName>
    </recommendedName>
</protein>
<feature type="region of interest" description="Disordered" evidence="1">
    <location>
        <begin position="263"/>
        <end position="299"/>
    </location>
</feature>
<sequence length="354" mass="40110">MSLVLGAMRSQRIIALPMYKRLKFHPDSLMLSKPVVDQMMIYYHFNLTSPDELAKNKQSGMLNRLTTKAADTWAGFGKAPKGSWKLRLYEYGERLVDRMDFEELALKGVDPSLAPPLRNPGTTGKQLTSVSQSDDKVQQRHQEIPLIYPPSAYSELFVPTLNPTLHPSLSQLRSLLSIRKPRHRRGFYLWMLIAPLTFPFIIIPIIPNIPFFFCAWRSWSHYRAYRSSQYLSSLIDQGLVRPEPSQELDEVYRSLFPSASSIRDGPSISVPTSSLEDPESTGDPHLDPPSSTTTGTACDNDGDVVRQVLLTREVVPRILELFDLPESTAGDIYRAIQQVNTRVAQEFTNFRPGK</sequence>
<dbReference type="FunCoup" id="A0A0C3AEJ6">
    <property type="interactions" value="16"/>
</dbReference>
<reference evidence="3 4" key="1">
    <citation type="submission" date="2014-04" db="EMBL/GenBank/DDBJ databases">
        <authorList>
            <consortium name="DOE Joint Genome Institute"/>
            <person name="Kuo A."/>
            <person name="Kohler A."/>
            <person name="Nagy L.G."/>
            <person name="Floudas D."/>
            <person name="Copeland A."/>
            <person name="Barry K.W."/>
            <person name="Cichocki N."/>
            <person name="Veneault-Fourrey C."/>
            <person name="LaButti K."/>
            <person name="Lindquist E.A."/>
            <person name="Lipzen A."/>
            <person name="Lundell T."/>
            <person name="Morin E."/>
            <person name="Murat C."/>
            <person name="Sun H."/>
            <person name="Tunlid A."/>
            <person name="Henrissat B."/>
            <person name="Grigoriev I.V."/>
            <person name="Hibbett D.S."/>
            <person name="Martin F."/>
            <person name="Nordberg H.P."/>
            <person name="Cantor M.N."/>
            <person name="Hua S.X."/>
        </authorList>
    </citation>
    <scope>NUCLEOTIDE SEQUENCE [LARGE SCALE GENOMIC DNA]</scope>
    <source>
        <strain evidence="3 4">Foug A</strain>
    </source>
</reference>
<evidence type="ECO:0000256" key="2">
    <source>
        <dbReference type="SAM" id="Phobius"/>
    </source>
</evidence>
<feature type="transmembrane region" description="Helical" evidence="2">
    <location>
        <begin position="187"/>
        <end position="206"/>
    </location>
</feature>
<keyword evidence="2" id="KW-0472">Membrane</keyword>
<evidence type="ECO:0000313" key="4">
    <source>
        <dbReference type="Proteomes" id="UP000053989"/>
    </source>
</evidence>
<evidence type="ECO:0008006" key="5">
    <source>
        <dbReference type="Google" id="ProtNLM"/>
    </source>
</evidence>
<dbReference type="Proteomes" id="UP000053989">
    <property type="component" value="Unassembled WGS sequence"/>
</dbReference>
<feature type="region of interest" description="Disordered" evidence="1">
    <location>
        <begin position="115"/>
        <end position="135"/>
    </location>
</feature>
<dbReference type="STRING" id="1036808.A0A0C3AEJ6"/>
<dbReference type="GO" id="GO:0005743">
    <property type="term" value="C:mitochondrial inner membrane"/>
    <property type="evidence" value="ECO:0007669"/>
    <property type="project" value="TreeGrafter"/>
</dbReference>
<keyword evidence="4" id="KW-1185">Reference proteome</keyword>
<dbReference type="OrthoDB" id="5562676at2759"/>
<dbReference type="InterPro" id="IPR018786">
    <property type="entry name" value="Mit_KHE1"/>
</dbReference>
<keyword evidence="2" id="KW-0812">Transmembrane</keyword>
<dbReference type="EMBL" id="KN822035">
    <property type="protein sequence ID" value="KIM63372.1"/>
    <property type="molecule type" value="Genomic_DNA"/>
</dbReference>
<dbReference type="PANTHER" id="PTHR28062:SF1">
    <property type="entry name" value="TRANSMEMBRANE PROTEIN"/>
    <property type="match status" value="1"/>
</dbReference>
<accession>A0A0C3AEJ6</accession>
<dbReference type="PANTHER" id="PTHR28062">
    <property type="entry name" value="K+-H+ EXCHANGE-LIKE PROTEIN"/>
    <property type="match status" value="1"/>
</dbReference>
<evidence type="ECO:0000313" key="3">
    <source>
        <dbReference type="EMBL" id="KIM63372.1"/>
    </source>
</evidence>
<dbReference type="HOGENOM" id="CLU_043838_1_0_1"/>
<feature type="compositionally biased region" description="Polar residues" evidence="1">
    <location>
        <begin position="120"/>
        <end position="132"/>
    </location>
</feature>
<dbReference type="GO" id="GO:1902600">
    <property type="term" value="P:proton transmembrane transport"/>
    <property type="evidence" value="ECO:0007669"/>
    <property type="project" value="TreeGrafter"/>
</dbReference>
<evidence type="ECO:0000256" key="1">
    <source>
        <dbReference type="SAM" id="MobiDB-lite"/>
    </source>
</evidence>
<keyword evidence="2" id="KW-1133">Transmembrane helix</keyword>
<proteinExistence type="predicted"/>
<gene>
    <name evidence="3" type="ORF">SCLCIDRAFT_117435</name>
</gene>
<name>A0A0C3AEJ6_9AGAM</name>